<dbReference type="PANTHER" id="PTHR42770:SF7">
    <property type="entry name" value="MEMBRANE PROTEIN"/>
    <property type="match status" value="1"/>
</dbReference>
<protein>
    <submittedName>
        <fullName evidence="7">Amino acid permease</fullName>
    </submittedName>
</protein>
<comment type="caution">
    <text evidence="7">The sequence shown here is derived from an EMBL/GenBank/DDBJ whole genome shotgun (WGS) entry which is preliminary data.</text>
</comment>
<feature type="transmembrane region" description="Helical" evidence="6">
    <location>
        <begin position="377"/>
        <end position="401"/>
    </location>
</feature>
<gene>
    <name evidence="7" type="ORF">C4886_01900</name>
</gene>
<feature type="transmembrane region" description="Helical" evidence="6">
    <location>
        <begin position="413"/>
        <end position="434"/>
    </location>
</feature>
<sequence>MGERNKRTKLKKSMGPGSIWAVAVGSIIGWGCFIQGGLWTERAGGPLPLFLGFLAGGLLMIVVGYSYSYMIAKFPVAGGEFAYAYKGFGRTASYICGWMLSLGYLSIVALNATALPVLASYIFPGVFNRGYLYTIAGYDVYMGEVGLSLFFIILFGIMNYKGAKSVGNLQLAMVLIMCAAVVVSVIGVIATGHFDASNLQPAYGAEGKSLGSGFVSILALAPFLYVGFDCIPQAAEEYDFPPQKCKMLIISALIVGALIYGAMALVTDCVVPWQQVLTMTDANGTLVKWHTGAVLDLAMGKVGVCFVALAVCMGIFTGMNGFFMTSSRLLFGMARAKMLPSAFEKVHPDHKTPSICVGFTMIICCICPFFGREVIGWVVDMCSVGTAFGYFFTCAGAYILLKKYGDDTDTNKIHPAVAMGGCVISVVILLLLIVPGSPAFMAPQSFAALIVWVLMGVTFYFVSKKNFAKITKREMDYLILGNVQVVRGLRKGKDQGRVVQGNIVADQSNKS</sequence>
<keyword evidence="4 6" id="KW-1133">Transmembrane helix</keyword>
<dbReference type="RefSeq" id="WP_114001539.1">
    <property type="nucleotide sequence ID" value="NZ_PSQG01000002.1"/>
</dbReference>
<evidence type="ECO:0000256" key="2">
    <source>
        <dbReference type="ARBA" id="ARBA00022475"/>
    </source>
</evidence>
<dbReference type="InterPro" id="IPR002293">
    <property type="entry name" value="AA/rel_permease1"/>
</dbReference>
<dbReference type="PANTHER" id="PTHR42770">
    <property type="entry name" value="AMINO ACID TRANSPORTER-RELATED"/>
    <property type="match status" value="1"/>
</dbReference>
<evidence type="ECO:0000256" key="1">
    <source>
        <dbReference type="ARBA" id="ARBA00004651"/>
    </source>
</evidence>
<evidence type="ECO:0000256" key="4">
    <source>
        <dbReference type="ARBA" id="ARBA00022989"/>
    </source>
</evidence>
<name>A0A367G6M6_9FIRM</name>
<evidence type="ECO:0000256" key="5">
    <source>
        <dbReference type="ARBA" id="ARBA00023136"/>
    </source>
</evidence>
<feature type="transmembrane region" description="Helical" evidence="6">
    <location>
        <begin position="93"/>
        <end position="123"/>
    </location>
</feature>
<dbReference type="Pfam" id="PF13520">
    <property type="entry name" value="AA_permease_2"/>
    <property type="match status" value="1"/>
</dbReference>
<dbReference type="GO" id="GO:0005886">
    <property type="term" value="C:plasma membrane"/>
    <property type="evidence" value="ECO:0007669"/>
    <property type="project" value="UniProtKB-SubCell"/>
</dbReference>
<evidence type="ECO:0000256" key="6">
    <source>
        <dbReference type="SAM" id="Phobius"/>
    </source>
</evidence>
<dbReference type="InterPro" id="IPR050367">
    <property type="entry name" value="APC_superfamily"/>
</dbReference>
<evidence type="ECO:0000313" key="7">
    <source>
        <dbReference type="EMBL" id="RCH46138.1"/>
    </source>
</evidence>
<dbReference type="AlphaFoldDB" id="A0A367G6M6"/>
<feature type="transmembrane region" description="Helical" evidence="6">
    <location>
        <begin position="306"/>
        <end position="331"/>
    </location>
</feature>
<feature type="transmembrane region" description="Helical" evidence="6">
    <location>
        <begin position="50"/>
        <end position="72"/>
    </location>
</feature>
<comment type="subcellular location">
    <subcellularLocation>
        <location evidence="1">Cell membrane</location>
        <topology evidence="1">Multi-pass membrane protein</topology>
    </subcellularLocation>
</comment>
<keyword evidence="3 6" id="KW-0812">Transmembrane</keyword>
<dbReference type="GO" id="GO:0022857">
    <property type="term" value="F:transmembrane transporter activity"/>
    <property type="evidence" value="ECO:0007669"/>
    <property type="project" value="InterPro"/>
</dbReference>
<evidence type="ECO:0000256" key="3">
    <source>
        <dbReference type="ARBA" id="ARBA00022692"/>
    </source>
</evidence>
<feature type="transmembrane region" description="Helical" evidence="6">
    <location>
        <begin position="210"/>
        <end position="228"/>
    </location>
</feature>
<accession>A0A367G6M6</accession>
<keyword evidence="2" id="KW-1003">Cell membrane</keyword>
<feature type="transmembrane region" description="Helical" evidence="6">
    <location>
        <begin position="135"/>
        <end position="157"/>
    </location>
</feature>
<organism evidence="7 8">
    <name type="scientific">Blautia obeum</name>
    <dbReference type="NCBI Taxonomy" id="40520"/>
    <lineage>
        <taxon>Bacteria</taxon>
        <taxon>Bacillati</taxon>
        <taxon>Bacillota</taxon>
        <taxon>Clostridia</taxon>
        <taxon>Lachnospirales</taxon>
        <taxon>Lachnospiraceae</taxon>
        <taxon>Blautia</taxon>
    </lineage>
</organism>
<proteinExistence type="predicted"/>
<feature type="transmembrane region" description="Helical" evidence="6">
    <location>
        <begin position="446"/>
        <end position="463"/>
    </location>
</feature>
<feature type="transmembrane region" description="Helical" evidence="6">
    <location>
        <begin position="20"/>
        <end position="38"/>
    </location>
</feature>
<feature type="transmembrane region" description="Helical" evidence="6">
    <location>
        <begin position="169"/>
        <end position="190"/>
    </location>
</feature>
<reference evidence="7 8" key="1">
    <citation type="submission" date="2018-02" db="EMBL/GenBank/DDBJ databases">
        <title>Complete genome sequencing of Faecalibacterium prausnitzii strains isolated from the human gut.</title>
        <authorList>
            <person name="Fitzgerald B.C."/>
            <person name="Shkoporov A.N."/>
            <person name="Ross P.R."/>
            <person name="Hill C."/>
        </authorList>
    </citation>
    <scope>NUCLEOTIDE SEQUENCE [LARGE SCALE GENOMIC DNA]</scope>
    <source>
        <strain evidence="7 8">APC942/31-1</strain>
    </source>
</reference>
<dbReference type="Gene3D" id="1.20.1740.10">
    <property type="entry name" value="Amino acid/polyamine transporter I"/>
    <property type="match status" value="1"/>
</dbReference>
<feature type="transmembrane region" description="Helical" evidence="6">
    <location>
        <begin position="248"/>
        <end position="267"/>
    </location>
</feature>
<keyword evidence="5 6" id="KW-0472">Membrane</keyword>
<feature type="transmembrane region" description="Helical" evidence="6">
    <location>
        <begin position="352"/>
        <end position="371"/>
    </location>
</feature>
<evidence type="ECO:0000313" key="8">
    <source>
        <dbReference type="Proteomes" id="UP000253208"/>
    </source>
</evidence>
<dbReference type="PIRSF" id="PIRSF006060">
    <property type="entry name" value="AA_transporter"/>
    <property type="match status" value="1"/>
</dbReference>
<dbReference type="EMBL" id="PSQG01000002">
    <property type="protein sequence ID" value="RCH46138.1"/>
    <property type="molecule type" value="Genomic_DNA"/>
</dbReference>
<dbReference type="Proteomes" id="UP000253208">
    <property type="component" value="Unassembled WGS sequence"/>
</dbReference>